<evidence type="ECO:0000313" key="4">
    <source>
        <dbReference type="Proteomes" id="UP000294662"/>
    </source>
</evidence>
<reference evidence="3 4" key="1">
    <citation type="submission" date="2019-03" db="EMBL/GenBank/DDBJ databases">
        <authorList>
            <person name="Zhang S."/>
        </authorList>
    </citation>
    <scope>NUCLEOTIDE SEQUENCE [LARGE SCALE GENOMIC DNA]</scope>
    <source>
        <strain evidence="3 4">S4J41</strain>
    </source>
</reference>
<dbReference type="RefSeq" id="WP_132827551.1">
    <property type="nucleotide sequence ID" value="NZ_SMFP01000002.1"/>
</dbReference>
<proteinExistence type="inferred from homology"/>
<sequence>MKKHLTRIAAATLGIFSATAALAEYPERPITMIVAYSAGGGTDVAARTLVPYLEKYLGNDASIVVSNKPGAGGEVGFTTLAHAKADGYTIGFINAPNILTIPIQRKARYTMEDIQPVANVVYDPGAFGILPSAGIENLDQLIAYAKENPGKVTYGTAGAGSDDHLAVLSLEREHGVKFRHVPFNGNADVRAALLGGHIKMASMNVTEMVSDSEEGTVIVLGQMSKERWEGAANIPTFREQGYDIVMGANRSLGAPAGIPAEALEKLSAATEKAMNDPAFLAGAKDQGLALYYMNAGDFTVSLQSLNEGYKALWAEQPWIAQ</sequence>
<feature type="chain" id="PRO_5020380096" evidence="2">
    <location>
        <begin position="24"/>
        <end position="321"/>
    </location>
</feature>
<dbReference type="Gene3D" id="3.40.190.150">
    <property type="entry name" value="Bordetella uptake gene, domain 1"/>
    <property type="match status" value="1"/>
</dbReference>
<dbReference type="InterPro" id="IPR005064">
    <property type="entry name" value="BUG"/>
</dbReference>
<accession>A0A4R5EZ27</accession>
<dbReference type="PANTHER" id="PTHR42928">
    <property type="entry name" value="TRICARBOXYLATE-BINDING PROTEIN"/>
    <property type="match status" value="1"/>
</dbReference>
<dbReference type="AlphaFoldDB" id="A0A4R5EZ27"/>
<comment type="similarity">
    <text evidence="1">Belongs to the UPF0065 (bug) family.</text>
</comment>
<evidence type="ECO:0000256" key="2">
    <source>
        <dbReference type="SAM" id="SignalP"/>
    </source>
</evidence>
<dbReference type="InterPro" id="IPR042100">
    <property type="entry name" value="Bug_dom1"/>
</dbReference>
<evidence type="ECO:0000313" key="3">
    <source>
        <dbReference type="EMBL" id="TDE40293.1"/>
    </source>
</evidence>
<feature type="signal peptide" evidence="2">
    <location>
        <begin position="1"/>
        <end position="23"/>
    </location>
</feature>
<name>A0A4R5EZ27_9RHOB</name>
<dbReference type="Gene3D" id="3.40.190.10">
    <property type="entry name" value="Periplasmic binding protein-like II"/>
    <property type="match status" value="1"/>
</dbReference>
<protein>
    <submittedName>
        <fullName evidence="3">Tripartite tricarboxylate transporter substrate binding protein</fullName>
    </submittedName>
</protein>
<dbReference type="Proteomes" id="UP000294662">
    <property type="component" value="Unassembled WGS sequence"/>
</dbReference>
<gene>
    <name evidence="3" type="ORF">E1B25_04900</name>
</gene>
<dbReference type="PANTHER" id="PTHR42928:SF5">
    <property type="entry name" value="BLR1237 PROTEIN"/>
    <property type="match status" value="1"/>
</dbReference>
<comment type="caution">
    <text evidence="3">The sequence shown here is derived from an EMBL/GenBank/DDBJ whole genome shotgun (WGS) entry which is preliminary data.</text>
</comment>
<dbReference type="PIRSF" id="PIRSF017082">
    <property type="entry name" value="YflP"/>
    <property type="match status" value="1"/>
</dbReference>
<keyword evidence="4" id="KW-1185">Reference proteome</keyword>
<dbReference type="CDD" id="cd07012">
    <property type="entry name" value="PBP2_Bug_TTT"/>
    <property type="match status" value="1"/>
</dbReference>
<dbReference type="OrthoDB" id="8970543at2"/>
<dbReference type="EMBL" id="SMFP01000002">
    <property type="protein sequence ID" value="TDE40293.1"/>
    <property type="molecule type" value="Genomic_DNA"/>
</dbReference>
<keyword evidence="2" id="KW-0732">Signal</keyword>
<organism evidence="3 4">
    <name type="scientific">Antarcticimicrobium sediminis</name>
    <dbReference type="NCBI Taxonomy" id="2546227"/>
    <lineage>
        <taxon>Bacteria</taxon>
        <taxon>Pseudomonadati</taxon>
        <taxon>Pseudomonadota</taxon>
        <taxon>Alphaproteobacteria</taxon>
        <taxon>Rhodobacterales</taxon>
        <taxon>Paracoccaceae</taxon>
        <taxon>Antarcticimicrobium</taxon>
    </lineage>
</organism>
<evidence type="ECO:0000256" key="1">
    <source>
        <dbReference type="ARBA" id="ARBA00006987"/>
    </source>
</evidence>
<dbReference type="Pfam" id="PF03401">
    <property type="entry name" value="TctC"/>
    <property type="match status" value="1"/>
</dbReference>